<feature type="region of interest" description="Disordered" evidence="1">
    <location>
        <begin position="1"/>
        <end position="23"/>
    </location>
</feature>
<dbReference type="Proteomes" id="UP000887159">
    <property type="component" value="Unassembled WGS sequence"/>
</dbReference>
<organism evidence="2 3">
    <name type="scientific">Trichonephila clavipes</name>
    <name type="common">Golden silk orbweaver</name>
    <name type="synonym">Nephila clavipes</name>
    <dbReference type="NCBI Taxonomy" id="2585209"/>
    <lineage>
        <taxon>Eukaryota</taxon>
        <taxon>Metazoa</taxon>
        <taxon>Ecdysozoa</taxon>
        <taxon>Arthropoda</taxon>
        <taxon>Chelicerata</taxon>
        <taxon>Arachnida</taxon>
        <taxon>Araneae</taxon>
        <taxon>Araneomorphae</taxon>
        <taxon>Entelegynae</taxon>
        <taxon>Araneoidea</taxon>
        <taxon>Nephilidae</taxon>
        <taxon>Trichonephila</taxon>
    </lineage>
</organism>
<dbReference type="AlphaFoldDB" id="A0A8X6S8F2"/>
<comment type="caution">
    <text evidence="2">The sequence shown here is derived from an EMBL/GenBank/DDBJ whole genome shotgun (WGS) entry which is preliminary data.</text>
</comment>
<keyword evidence="3" id="KW-1185">Reference proteome</keyword>
<proteinExistence type="predicted"/>
<evidence type="ECO:0000313" key="3">
    <source>
        <dbReference type="Proteomes" id="UP000887159"/>
    </source>
</evidence>
<evidence type="ECO:0000313" key="2">
    <source>
        <dbReference type="EMBL" id="GFY08774.1"/>
    </source>
</evidence>
<evidence type="ECO:0000256" key="1">
    <source>
        <dbReference type="SAM" id="MobiDB-lite"/>
    </source>
</evidence>
<reference evidence="2" key="1">
    <citation type="submission" date="2020-08" db="EMBL/GenBank/DDBJ databases">
        <title>Multicomponent nature underlies the extraordinary mechanical properties of spider dragline silk.</title>
        <authorList>
            <person name="Kono N."/>
            <person name="Nakamura H."/>
            <person name="Mori M."/>
            <person name="Yoshida Y."/>
            <person name="Ohtoshi R."/>
            <person name="Malay A.D."/>
            <person name="Moran D.A.P."/>
            <person name="Tomita M."/>
            <person name="Numata K."/>
            <person name="Arakawa K."/>
        </authorList>
    </citation>
    <scope>NUCLEOTIDE SEQUENCE</scope>
</reference>
<dbReference type="EMBL" id="BMAU01021284">
    <property type="protein sequence ID" value="GFY08774.1"/>
    <property type="molecule type" value="Genomic_DNA"/>
</dbReference>
<name>A0A8X6S8F2_TRICX</name>
<accession>A0A8X6S8F2</accession>
<sequence>MAVERASLVSSQAMPKEMSRDKNSGQGFQWLFKALGFLGHDSTFVNVCRFYALWPSEGQEDFWLRQLSSLLGYRGYSPVWCSKLRLMTDKQPLTLFHDGHNLALPIRTATAGSDVVQSGRPIFDDFSNICGRISAIIRRMLSSKWSSVCGLSHIDQ</sequence>
<gene>
    <name evidence="2" type="ORF">TNCV_4659671</name>
</gene>
<protein>
    <submittedName>
        <fullName evidence="2">Uncharacterized protein</fullName>
    </submittedName>
</protein>